<evidence type="ECO:0000313" key="2">
    <source>
        <dbReference type="EMBL" id="CEP77893.1"/>
    </source>
</evidence>
<dbReference type="GO" id="GO:0005829">
    <property type="term" value="C:cytosol"/>
    <property type="evidence" value="ECO:0007669"/>
    <property type="project" value="TreeGrafter"/>
</dbReference>
<dbReference type="GO" id="GO:0008270">
    <property type="term" value="F:zinc ion binding"/>
    <property type="evidence" value="ECO:0007669"/>
    <property type="project" value="TreeGrafter"/>
</dbReference>
<dbReference type="PANTHER" id="PTHR36928">
    <property type="entry name" value="PHOSPHATASE YCDX-RELATED"/>
    <property type="match status" value="1"/>
</dbReference>
<dbReference type="Gene3D" id="3.20.20.140">
    <property type="entry name" value="Metal-dependent hydrolases"/>
    <property type="match status" value="1"/>
</dbReference>
<protein>
    <submittedName>
        <fullName evidence="2">Histidinol-phosphatase</fullName>
        <ecNumber evidence="2">3.1.3.15</ecNumber>
    </submittedName>
</protein>
<dbReference type="SUPFAM" id="SSF89550">
    <property type="entry name" value="PHP domain-like"/>
    <property type="match status" value="1"/>
</dbReference>
<dbReference type="GO" id="GO:0004401">
    <property type="term" value="F:histidinol-phosphatase activity"/>
    <property type="evidence" value="ECO:0007669"/>
    <property type="project" value="UniProtKB-EC"/>
</dbReference>
<dbReference type="HOGENOM" id="CLU_054611_2_2_0"/>
<organism evidence="2 3">
    <name type="scientific">Defluviitoga tunisiensis</name>
    <dbReference type="NCBI Taxonomy" id="1006576"/>
    <lineage>
        <taxon>Bacteria</taxon>
        <taxon>Thermotogati</taxon>
        <taxon>Thermotogota</taxon>
        <taxon>Thermotogae</taxon>
        <taxon>Petrotogales</taxon>
        <taxon>Petrotogaceae</taxon>
        <taxon>Defluviitoga</taxon>
    </lineage>
</organism>
<dbReference type="STRING" id="1006576.DTL3_0574"/>
<dbReference type="Proteomes" id="UP000032809">
    <property type="component" value="Chromosome I"/>
</dbReference>
<dbReference type="OrthoDB" id="9808747at2"/>
<dbReference type="AlphaFoldDB" id="A0A0C7NWZ8"/>
<dbReference type="InterPro" id="IPR004013">
    <property type="entry name" value="PHP_dom"/>
</dbReference>
<dbReference type="PANTHER" id="PTHR36928:SF1">
    <property type="entry name" value="PHOSPHATASE YCDX-RELATED"/>
    <property type="match status" value="1"/>
</dbReference>
<name>A0A0C7NWZ8_DEFTU</name>
<feature type="domain" description="Polymerase/histidinol phosphatase N-terminal" evidence="1">
    <location>
        <begin position="5"/>
        <end position="84"/>
    </location>
</feature>
<reference evidence="3" key="1">
    <citation type="submission" date="2014-11" db="EMBL/GenBank/DDBJ databases">
        <authorList>
            <person name="Wibberg D."/>
        </authorList>
    </citation>
    <scope>NUCLEOTIDE SEQUENCE [LARGE SCALE GENOMIC DNA]</scope>
    <source>
        <strain evidence="3">L3</strain>
    </source>
</reference>
<dbReference type="SMART" id="SM00481">
    <property type="entry name" value="POLIIIAc"/>
    <property type="match status" value="1"/>
</dbReference>
<dbReference type="EMBL" id="LN824141">
    <property type="protein sequence ID" value="CEP77893.1"/>
    <property type="molecule type" value="Genomic_DNA"/>
</dbReference>
<dbReference type="Pfam" id="PF02811">
    <property type="entry name" value="PHP"/>
    <property type="match status" value="1"/>
</dbReference>
<evidence type="ECO:0000259" key="1">
    <source>
        <dbReference type="SMART" id="SM00481"/>
    </source>
</evidence>
<dbReference type="InterPro" id="IPR050243">
    <property type="entry name" value="PHP_phosphatase"/>
</dbReference>
<evidence type="ECO:0000313" key="3">
    <source>
        <dbReference type="Proteomes" id="UP000032809"/>
    </source>
</evidence>
<dbReference type="KEGG" id="dtn:DTL3_0574"/>
<dbReference type="InterPro" id="IPR016195">
    <property type="entry name" value="Pol/histidinol_Pase-like"/>
</dbReference>
<accession>A0A0C7NWZ8</accession>
<gene>
    <name evidence="2" type="ORF">DTL3_0574</name>
</gene>
<dbReference type="EC" id="3.1.3.15" evidence="2"/>
<keyword evidence="3" id="KW-1185">Reference proteome</keyword>
<dbReference type="InterPro" id="IPR003141">
    <property type="entry name" value="Pol/His_phosphatase_N"/>
</dbReference>
<keyword evidence="2" id="KW-0378">Hydrolase</keyword>
<dbReference type="RefSeq" id="WP_045087444.1">
    <property type="nucleotide sequence ID" value="NZ_LN824141.1"/>
</dbReference>
<sequence length="253" mass="29623">MLPKYDLHIHTNYSDGSQTFEEILIKIEEVDLKCFGISDHFEKGHNHSVSTSANEYYNHFLKIKNIAKEKGIIMLLGAEVGFNDKEILIPENIPNVDYIIGSIHQMPQNLEEEDYWDLYKKYVEKAVSEYSFQILGHVEGYLPVNKFMKPDSTFEDRRSFEKLVAIKYLNLEWYKEIAKEMAKNKIALEIHEMSESPRKEVIKIMIENGVKLSYGTDSHALHQLSKRNYFSEVTEQLGLKEKEFLKIEDLFNC</sequence>
<proteinExistence type="predicted"/>